<dbReference type="EMBL" id="CP019082">
    <property type="protein sequence ID" value="APW59229.1"/>
    <property type="molecule type" value="Genomic_DNA"/>
</dbReference>
<dbReference type="Proteomes" id="UP000186309">
    <property type="component" value="Chromosome"/>
</dbReference>
<evidence type="ECO:0000313" key="1">
    <source>
        <dbReference type="EMBL" id="APW59229.1"/>
    </source>
</evidence>
<dbReference type="OrthoDB" id="239675at2"/>
<dbReference type="STRING" id="1387353.BSF38_00644"/>
<sequence>MPSYENGPLSQFSAFNAGVLPNDVFGVAINWFVNRNPLVSRLPKLPTGAPQFLITNDNYRPRSIALANGGPLTAAATTAIVADASIFDTGDVVQIEQEYLLITAVSSATNTVTLTRGYAGTTAAAHNDLLSVYLISNSRTGSETNIASVSRIPQATTQYCQTVQHAYQVGGALQADSNYGSAYATPLDRDRMLAVQHVMDDFESACYYGKGVGLTSASSRPLMKGVQSILATNNTTAPTNAAAYKPSDLIRDTLQACFNGGGNPSLLVVSTDFLSAFAVWGHAAMRINAGSNVFGVPIDLFEAPFLSGISIIPAPLLRPGTAICLSAHEARVRLKRSMIDKPRGSRGDAFEGDIIMEGAIEIDNEAHHAWVSGITAFSAT</sequence>
<name>A0A1U7CJX2_9BACT</name>
<reference evidence="2" key="1">
    <citation type="submission" date="2016-12" db="EMBL/GenBank/DDBJ databases">
        <title>Comparative genomics of four Isosphaeraceae planctomycetes: a common pool of plasmids and glycoside hydrolase genes.</title>
        <authorList>
            <person name="Ivanova A."/>
        </authorList>
    </citation>
    <scope>NUCLEOTIDE SEQUENCE [LARGE SCALE GENOMIC DNA]</scope>
    <source>
        <strain evidence="2">PX4</strain>
    </source>
</reference>
<dbReference type="KEGG" id="pbor:BSF38_00644"/>
<accession>A0A1U7CJX2</accession>
<keyword evidence="2" id="KW-1185">Reference proteome</keyword>
<organism evidence="1 2">
    <name type="scientific">Paludisphaera borealis</name>
    <dbReference type="NCBI Taxonomy" id="1387353"/>
    <lineage>
        <taxon>Bacteria</taxon>
        <taxon>Pseudomonadati</taxon>
        <taxon>Planctomycetota</taxon>
        <taxon>Planctomycetia</taxon>
        <taxon>Isosphaerales</taxon>
        <taxon>Isosphaeraceae</taxon>
        <taxon>Paludisphaera</taxon>
    </lineage>
</organism>
<dbReference type="AlphaFoldDB" id="A0A1U7CJX2"/>
<gene>
    <name evidence="1" type="ORF">BSF38_00644</name>
</gene>
<dbReference type="InterPro" id="IPR035198">
    <property type="entry name" value="SU10_MCP"/>
</dbReference>
<proteinExistence type="predicted"/>
<dbReference type="Pfam" id="PF17236">
    <property type="entry name" value="SU10_MCP"/>
    <property type="match status" value="1"/>
</dbReference>
<dbReference type="RefSeq" id="WP_145951949.1">
    <property type="nucleotide sequence ID" value="NZ_CP019082.1"/>
</dbReference>
<protein>
    <submittedName>
        <fullName evidence="1">Uncharacterized protein</fullName>
    </submittedName>
</protein>
<evidence type="ECO:0000313" key="2">
    <source>
        <dbReference type="Proteomes" id="UP000186309"/>
    </source>
</evidence>